<gene>
    <name evidence="1" type="ORF">VHP8226_04126</name>
</gene>
<dbReference type="Proteomes" id="UP000838160">
    <property type="component" value="Unassembled WGS sequence"/>
</dbReference>
<dbReference type="Pfam" id="PF09684">
    <property type="entry name" value="Tail_P2_I"/>
    <property type="match status" value="1"/>
</dbReference>
<evidence type="ECO:0008006" key="3">
    <source>
        <dbReference type="Google" id="ProtNLM"/>
    </source>
</evidence>
<sequence length="214" mass="24010">MSESDKSLLPRNLNQLERDLAGALSRISEIEIPISTLWDPDKCPAELLPYLAWALRVDSWQSDWPEARKRDVIKQSVDINRMRGTRGAVERVLKAIRGDDVKLTEWFEDKQNLAKGTFRVDVKSTNQPVDITELQQLVPSIHQAKNTRSHLVGITVTSQVENPEKHIAMSRQGHQVRSGPWVISSMVSSSSNAMVCLSRVAVVVRSGPLPLILE</sequence>
<reference evidence="1" key="1">
    <citation type="submission" date="2021-12" db="EMBL/GenBank/DDBJ databases">
        <authorList>
            <person name="Rodrigo-Torres L."/>
            <person name="Arahal R. D."/>
            <person name="Lucena T."/>
        </authorList>
    </citation>
    <scope>NUCLEOTIDE SEQUENCE</scope>
    <source>
        <strain evidence="1">CECT 8226</strain>
    </source>
</reference>
<dbReference type="InterPro" id="IPR006521">
    <property type="entry name" value="Tail_protein_I"/>
</dbReference>
<evidence type="ECO:0000313" key="1">
    <source>
        <dbReference type="EMBL" id="CAH0531151.1"/>
    </source>
</evidence>
<organism evidence="1 2">
    <name type="scientific">Vibrio hippocampi</name>
    <dbReference type="NCBI Taxonomy" id="654686"/>
    <lineage>
        <taxon>Bacteria</taxon>
        <taxon>Pseudomonadati</taxon>
        <taxon>Pseudomonadota</taxon>
        <taxon>Gammaproteobacteria</taxon>
        <taxon>Vibrionales</taxon>
        <taxon>Vibrionaceae</taxon>
        <taxon>Vibrio</taxon>
    </lineage>
</organism>
<proteinExistence type="predicted"/>
<evidence type="ECO:0000313" key="2">
    <source>
        <dbReference type="Proteomes" id="UP000838160"/>
    </source>
</evidence>
<accession>A0ABM8ZP90</accession>
<protein>
    <recommendedName>
        <fullName evidence="3">Phage tail protein I</fullName>
    </recommendedName>
</protein>
<keyword evidence="2" id="KW-1185">Reference proteome</keyword>
<dbReference type="NCBIfam" id="TIGR01634">
    <property type="entry name" value="tail_P2_I"/>
    <property type="match status" value="1"/>
</dbReference>
<name>A0ABM8ZP90_9VIBR</name>
<dbReference type="EMBL" id="CAKLCM010000004">
    <property type="protein sequence ID" value="CAH0531151.1"/>
    <property type="molecule type" value="Genomic_DNA"/>
</dbReference>
<dbReference type="RefSeq" id="WP_237487187.1">
    <property type="nucleotide sequence ID" value="NZ_CAKLCM010000004.1"/>
</dbReference>
<comment type="caution">
    <text evidence="1">The sequence shown here is derived from an EMBL/GenBank/DDBJ whole genome shotgun (WGS) entry which is preliminary data.</text>
</comment>